<evidence type="ECO:0000313" key="2">
    <source>
        <dbReference type="Proteomes" id="UP000265715"/>
    </source>
</evidence>
<dbReference type="EMBL" id="QXDL01000082">
    <property type="protein sequence ID" value="RIH83925.1"/>
    <property type="molecule type" value="Genomic_DNA"/>
</dbReference>
<dbReference type="AlphaFoldDB" id="A0A399EIH2"/>
<sequence>MYGLNEKDFQVSQLRRQEYLREAEQAREVKAYLAQTRPCRTWRFRLAETLLGAATRLSPYHRELIRGLGVSGVSLR</sequence>
<proteinExistence type="predicted"/>
<accession>A0A399EIH2</accession>
<dbReference type="RefSeq" id="WP_119315202.1">
    <property type="nucleotide sequence ID" value="NZ_QXDL01000082.1"/>
</dbReference>
<evidence type="ECO:0000313" key="1">
    <source>
        <dbReference type="EMBL" id="RIH83925.1"/>
    </source>
</evidence>
<keyword evidence="2" id="KW-1185">Reference proteome</keyword>
<protein>
    <submittedName>
        <fullName evidence="1">Uncharacterized protein</fullName>
    </submittedName>
</protein>
<gene>
    <name evidence="1" type="ORF">Mterra_02138</name>
</gene>
<reference evidence="1 2" key="1">
    <citation type="submission" date="2018-08" db="EMBL/GenBank/DDBJ databases">
        <title>Meiothermus terrae DSM 26712 genome sequencing project.</title>
        <authorList>
            <person name="Da Costa M.S."/>
            <person name="Albuquerque L."/>
            <person name="Raposo P."/>
            <person name="Froufe H.J.C."/>
            <person name="Barroso C.S."/>
            <person name="Egas C."/>
        </authorList>
    </citation>
    <scope>NUCLEOTIDE SEQUENCE [LARGE SCALE GENOMIC DNA]</scope>
    <source>
        <strain evidence="1 2">DSM 26712</strain>
    </source>
</reference>
<organism evidence="1 2">
    <name type="scientific">Calidithermus terrae</name>
    <dbReference type="NCBI Taxonomy" id="1408545"/>
    <lineage>
        <taxon>Bacteria</taxon>
        <taxon>Thermotogati</taxon>
        <taxon>Deinococcota</taxon>
        <taxon>Deinococci</taxon>
        <taxon>Thermales</taxon>
        <taxon>Thermaceae</taxon>
        <taxon>Calidithermus</taxon>
    </lineage>
</organism>
<name>A0A399EIH2_9DEIN</name>
<dbReference type="Proteomes" id="UP000265715">
    <property type="component" value="Unassembled WGS sequence"/>
</dbReference>
<comment type="caution">
    <text evidence="1">The sequence shown here is derived from an EMBL/GenBank/DDBJ whole genome shotgun (WGS) entry which is preliminary data.</text>
</comment>